<feature type="compositionally biased region" description="Polar residues" evidence="1">
    <location>
        <begin position="438"/>
        <end position="454"/>
    </location>
</feature>
<keyword evidence="2" id="KW-0732">Signal</keyword>
<gene>
    <name evidence="3" type="ORF">MSPICULIGERA_LOCUS3916</name>
</gene>
<evidence type="ECO:0000256" key="1">
    <source>
        <dbReference type="SAM" id="MobiDB-lite"/>
    </source>
</evidence>
<feature type="chain" id="PRO_5041331599" evidence="2">
    <location>
        <begin position="17"/>
        <end position="462"/>
    </location>
</feature>
<sequence>MYAAVLVLLLLRLASSQVCDTETKPKSSDIVTTKIVEDSSPVFYNFDTNSTDGEAGVGTAIGTLKTNSSCPSGCTIELRGWKSTSASGSIFYQPSTNLPPLGYNETDYTLTCAQNEGNCGADMPIYRMFKLTTNGVEHAYSFQNTAIDGYAIELTPLCWGWNRNDSLATIVKRQADMDQTPDDDSCVDDGNLDLTTLSEYVNTATGPTLNHVTSTVEPGSTTDGNGYTKVQDLGYVSKNQAACGGCLTPLVQKKMVQTGLPGIPGFDKYIIDYKLSAPNEADRFLESYTDTGETIYCTKQKGQCGADTPIWKVFDFVNIDSRIITNDTILPLFTYKYPFDPLCYIWSKDLTTVASGTTTTTVANSATSDATDATEAGDVENSGSGDSSGDVSASGAGETTDESVVVSDAENSGSGSGTEGESGSGDGETSGSGDEVDTSGSRSASGDTEESVTQQKEETSSP</sequence>
<reference evidence="3" key="1">
    <citation type="submission" date="2023-06" db="EMBL/GenBank/DDBJ databases">
        <authorList>
            <person name="Delattre M."/>
        </authorList>
    </citation>
    <scope>NUCLEOTIDE SEQUENCE</scope>
    <source>
        <strain evidence="3">AF72</strain>
    </source>
</reference>
<dbReference type="Proteomes" id="UP001177023">
    <property type="component" value="Unassembled WGS sequence"/>
</dbReference>
<evidence type="ECO:0000256" key="2">
    <source>
        <dbReference type="SAM" id="SignalP"/>
    </source>
</evidence>
<accession>A0AA36FS18</accession>
<dbReference type="AlphaFoldDB" id="A0AA36FS18"/>
<evidence type="ECO:0000313" key="3">
    <source>
        <dbReference type="EMBL" id="CAJ0565268.1"/>
    </source>
</evidence>
<keyword evidence="4" id="KW-1185">Reference proteome</keyword>
<proteinExistence type="predicted"/>
<evidence type="ECO:0000313" key="4">
    <source>
        <dbReference type="Proteomes" id="UP001177023"/>
    </source>
</evidence>
<feature type="signal peptide" evidence="2">
    <location>
        <begin position="1"/>
        <end position="16"/>
    </location>
</feature>
<feature type="non-terminal residue" evidence="3">
    <location>
        <position position="462"/>
    </location>
</feature>
<feature type="region of interest" description="Disordered" evidence="1">
    <location>
        <begin position="366"/>
        <end position="462"/>
    </location>
</feature>
<name>A0AA36FS18_9BILA</name>
<protein>
    <submittedName>
        <fullName evidence="3">Uncharacterized protein</fullName>
    </submittedName>
</protein>
<organism evidence="3 4">
    <name type="scientific">Mesorhabditis spiculigera</name>
    <dbReference type="NCBI Taxonomy" id="96644"/>
    <lineage>
        <taxon>Eukaryota</taxon>
        <taxon>Metazoa</taxon>
        <taxon>Ecdysozoa</taxon>
        <taxon>Nematoda</taxon>
        <taxon>Chromadorea</taxon>
        <taxon>Rhabditida</taxon>
        <taxon>Rhabditina</taxon>
        <taxon>Rhabditomorpha</taxon>
        <taxon>Rhabditoidea</taxon>
        <taxon>Rhabditidae</taxon>
        <taxon>Mesorhabditinae</taxon>
        <taxon>Mesorhabditis</taxon>
    </lineage>
</organism>
<feature type="compositionally biased region" description="Low complexity" evidence="1">
    <location>
        <begin position="366"/>
        <end position="398"/>
    </location>
</feature>
<dbReference type="EMBL" id="CATQJA010001020">
    <property type="protein sequence ID" value="CAJ0565268.1"/>
    <property type="molecule type" value="Genomic_DNA"/>
</dbReference>
<feature type="compositionally biased region" description="Gly residues" evidence="1">
    <location>
        <begin position="414"/>
        <end position="430"/>
    </location>
</feature>
<comment type="caution">
    <text evidence="3">The sequence shown here is derived from an EMBL/GenBank/DDBJ whole genome shotgun (WGS) entry which is preliminary data.</text>
</comment>